<accession>A0A1G8VH10</accession>
<keyword evidence="3" id="KW-1185">Reference proteome</keyword>
<dbReference type="AlphaFoldDB" id="A0A1G8VH10"/>
<reference evidence="3" key="1">
    <citation type="submission" date="2016-10" db="EMBL/GenBank/DDBJ databases">
        <authorList>
            <person name="Varghese N."/>
            <person name="Submissions S."/>
        </authorList>
    </citation>
    <scope>NUCLEOTIDE SEQUENCE [LARGE SCALE GENOMIC DNA]</scope>
    <source>
        <strain evidence="3">DSM 26424</strain>
    </source>
</reference>
<dbReference type="EMBL" id="FNEJ01000107">
    <property type="protein sequence ID" value="SDJ65391.1"/>
    <property type="molecule type" value="Genomic_DNA"/>
</dbReference>
<keyword evidence="1" id="KW-0175">Coiled coil</keyword>
<sequence length="353" mass="36610">TYLVGKGMTLVVARGVAMKAALIEIAGATSGVGTAAGRAVAPLTRFGLAARALTGVLGGPLSLALTAASIVAFGIDTDSAADAVDRADVAARKAADALDAYQEASRRAAEEQRSLGGEVSAATQQMLSQTRAGLVQALSDAERELKAARSSMTGAFFDRDGFDDFAGRYRALFRTNLQTGAPMPGMPSNRFLTDLATMAEQAGRLEISASTFMDSFSQVQAIGPAFADLAEQLAGILASGEGLAENDALEALRGMAEEAGIFGDELAAIDRAGSEADLRAAYADLKTAIEEATVAGTQLRAETNEGFRENVTTLAEVESRVAALRDTEQQTLDLSRDIATERPFDATADSAGK</sequence>
<gene>
    <name evidence="2" type="ORF">SAMN04487993_11071</name>
</gene>
<name>A0A1G8VH10_9RHOB</name>
<proteinExistence type="predicted"/>
<feature type="coiled-coil region" evidence="1">
    <location>
        <begin position="91"/>
        <end position="151"/>
    </location>
</feature>
<dbReference type="STRING" id="555512.SAMN04487993_11071"/>
<evidence type="ECO:0000313" key="3">
    <source>
        <dbReference type="Proteomes" id="UP000199093"/>
    </source>
</evidence>
<organism evidence="2 3">
    <name type="scientific">Salipiger marinus</name>
    <dbReference type="NCBI Taxonomy" id="555512"/>
    <lineage>
        <taxon>Bacteria</taxon>
        <taxon>Pseudomonadati</taxon>
        <taxon>Pseudomonadota</taxon>
        <taxon>Alphaproteobacteria</taxon>
        <taxon>Rhodobacterales</taxon>
        <taxon>Roseobacteraceae</taxon>
        <taxon>Salipiger</taxon>
    </lineage>
</organism>
<dbReference type="Proteomes" id="UP000199093">
    <property type="component" value="Unassembled WGS sequence"/>
</dbReference>
<evidence type="ECO:0000313" key="2">
    <source>
        <dbReference type="EMBL" id="SDJ65391.1"/>
    </source>
</evidence>
<feature type="non-terminal residue" evidence="2">
    <location>
        <position position="353"/>
    </location>
</feature>
<feature type="non-terminal residue" evidence="2">
    <location>
        <position position="1"/>
    </location>
</feature>
<protein>
    <submittedName>
        <fullName evidence="2">Uncharacterized protein</fullName>
    </submittedName>
</protein>
<evidence type="ECO:0000256" key="1">
    <source>
        <dbReference type="SAM" id="Coils"/>
    </source>
</evidence>